<sequence>MATREGTVRYQQRFGDAFARTYFRRCGEFSLSSVGIGTYLGPATDAQDERYREALVTAFETGCNVVDTAINYRHQRSERAVGAALHDADVSRDEVFVATKGGFLPFDGERPDDPGSFVQREYVASGLVDADDLAHGSHCIAPAFLDDQLDRSLANLGVERVDCYYVHNPETQLDVRPREAVYDQLEAAFEVLERRAAAGDLRYYGVASWDAFRVDPEHEHFLSLPEVVSRARTAARTVGNESTHLRCLQLPFNVSMADAFTREVHEGPTERQSALWFAHEAGLDVFTSASLGQGDLADGLPDDVAAELGGDTSAQRAINFARSAPGVTTALVGASSAEHVRENVAAGTFEPLGANAFDAVFE</sequence>
<comment type="caution">
    <text evidence="2">The sequence shown here is derived from an EMBL/GenBank/DDBJ whole genome shotgun (WGS) entry which is preliminary data.</text>
</comment>
<dbReference type="Pfam" id="PF00248">
    <property type="entry name" value="Aldo_ket_red"/>
    <property type="match status" value="1"/>
</dbReference>
<dbReference type="InterPro" id="IPR053135">
    <property type="entry name" value="AKR2_Oxidoreductase"/>
</dbReference>
<proteinExistence type="predicted"/>
<dbReference type="SUPFAM" id="SSF51430">
    <property type="entry name" value="NAD(P)-linked oxidoreductase"/>
    <property type="match status" value="1"/>
</dbReference>
<organism evidence="2 3">
    <name type="scientific">Halospeciosus flavus</name>
    <dbReference type="NCBI Taxonomy" id="3032283"/>
    <lineage>
        <taxon>Archaea</taxon>
        <taxon>Methanobacteriati</taxon>
        <taxon>Methanobacteriota</taxon>
        <taxon>Stenosarchaea group</taxon>
        <taxon>Halobacteria</taxon>
        <taxon>Halobacteriales</taxon>
        <taxon>Halobacteriaceae</taxon>
        <taxon>Halospeciosus</taxon>
    </lineage>
</organism>
<dbReference type="InterPro" id="IPR036812">
    <property type="entry name" value="NAD(P)_OxRdtase_dom_sf"/>
</dbReference>
<dbReference type="EMBL" id="JBHTAR010000011">
    <property type="protein sequence ID" value="MFC7200631.1"/>
    <property type="molecule type" value="Genomic_DNA"/>
</dbReference>
<dbReference type="PANTHER" id="PTHR43312">
    <property type="entry name" value="D-THREO-ALDOSE 1-DEHYDROGENASE"/>
    <property type="match status" value="1"/>
</dbReference>
<gene>
    <name evidence="2" type="ORF">ACFQJ9_14615</name>
</gene>
<reference evidence="2 3" key="1">
    <citation type="journal article" date="2019" name="Int. J. Syst. Evol. Microbiol.">
        <title>The Global Catalogue of Microorganisms (GCM) 10K type strain sequencing project: providing services to taxonomists for standard genome sequencing and annotation.</title>
        <authorList>
            <consortium name="The Broad Institute Genomics Platform"/>
            <consortium name="The Broad Institute Genome Sequencing Center for Infectious Disease"/>
            <person name="Wu L."/>
            <person name="Ma J."/>
        </authorList>
    </citation>
    <scope>NUCLEOTIDE SEQUENCE [LARGE SCALE GENOMIC DNA]</scope>
    <source>
        <strain evidence="2 3">XZGYJ-43</strain>
    </source>
</reference>
<feature type="domain" description="NADP-dependent oxidoreductase" evidence="1">
    <location>
        <begin position="35"/>
        <end position="214"/>
    </location>
</feature>
<dbReference type="Proteomes" id="UP001596447">
    <property type="component" value="Unassembled WGS sequence"/>
</dbReference>
<dbReference type="Gene3D" id="3.20.20.100">
    <property type="entry name" value="NADP-dependent oxidoreductase domain"/>
    <property type="match status" value="1"/>
</dbReference>
<evidence type="ECO:0000259" key="1">
    <source>
        <dbReference type="Pfam" id="PF00248"/>
    </source>
</evidence>
<dbReference type="CDD" id="cd19099">
    <property type="entry name" value="AKR_unchar"/>
    <property type="match status" value="1"/>
</dbReference>
<keyword evidence="3" id="KW-1185">Reference proteome</keyword>
<dbReference type="InterPro" id="IPR023210">
    <property type="entry name" value="NADP_OxRdtase_dom"/>
</dbReference>
<dbReference type="AlphaFoldDB" id="A0ABD5Z641"/>
<dbReference type="PANTHER" id="PTHR43312:SF1">
    <property type="entry name" value="NADP-DEPENDENT OXIDOREDUCTASE DOMAIN-CONTAINING PROTEIN"/>
    <property type="match status" value="1"/>
</dbReference>
<name>A0ABD5Z641_9EURY</name>
<evidence type="ECO:0000313" key="3">
    <source>
        <dbReference type="Proteomes" id="UP001596447"/>
    </source>
</evidence>
<protein>
    <submittedName>
        <fullName evidence="2">Aldo/keto reductase</fullName>
    </submittedName>
</protein>
<accession>A0ABD5Z641</accession>
<dbReference type="RefSeq" id="WP_279527407.1">
    <property type="nucleotide sequence ID" value="NZ_CP122312.1"/>
</dbReference>
<evidence type="ECO:0000313" key="2">
    <source>
        <dbReference type="EMBL" id="MFC7200631.1"/>
    </source>
</evidence>